<dbReference type="PANTHER" id="PTHR34145">
    <property type="entry name" value="OS02G0105600 PROTEIN"/>
    <property type="match status" value="1"/>
</dbReference>
<accession>A0A7J7C4U3</accession>
<sequence length="308" mass="35768">MVDYWVNISLSKEVEELELNFALAFTPYTLPPNLLDSESLRILKLTNCHLHIPSQLTGLGFLNTIILKIVNVTEEFIQELFKNCLFLENMGLTRCRGITHLKIFAGNLKRFKWLKVENCHKIVKMHIDAPTLCTMYYSGDLEAFTMGNLLRLKDVTLKIDKEGFFPFIGIEKFMFAISHVHVLTTTSKFVKGLSPRLVDRNLEEVLPFCFWNLRELELFMNGSLCGPFNVVTFLNKCHCLEKVTINDKSCVRKEELMAKNIKYIKCHKSQSHFHALPCIHSIRKWARKVKVSMDAMEDNYVENLWQQA</sequence>
<dbReference type="Gene3D" id="3.80.10.10">
    <property type="entry name" value="Ribonuclease Inhibitor"/>
    <property type="match status" value="1"/>
</dbReference>
<evidence type="ECO:0000259" key="1">
    <source>
        <dbReference type="Pfam" id="PF23622"/>
    </source>
</evidence>
<reference evidence="2 3" key="1">
    <citation type="journal article" date="2020" name="Nat. Commun.">
        <title>Genome of Tripterygium wilfordii and identification of cytochrome P450 involved in triptolide biosynthesis.</title>
        <authorList>
            <person name="Tu L."/>
            <person name="Su P."/>
            <person name="Zhang Z."/>
            <person name="Gao L."/>
            <person name="Wang J."/>
            <person name="Hu T."/>
            <person name="Zhou J."/>
            <person name="Zhang Y."/>
            <person name="Zhao Y."/>
            <person name="Liu Y."/>
            <person name="Song Y."/>
            <person name="Tong Y."/>
            <person name="Lu Y."/>
            <person name="Yang J."/>
            <person name="Xu C."/>
            <person name="Jia M."/>
            <person name="Peters R.J."/>
            <person name="Huang L."/>
            <person name="Gao W."/>
        </authorList>
    </citation>
    <scope>NUCLEOTIDE SEQUENCE [LARGE SCALE GENOMIC DNA]</scope>
    <source>
        <strain evidence="3">cv. XIE 37</strain>
        <tissue evidence="2">Leaf</tissue>
    </source>
</reference>
<dbReference type="InParanoid" id="A0A7J7C4U3"/>
<proteinExistence type="predicted"/>
<dbReference type="SUPFAM" id="SSF52047">
    <property type="entry name" value="RNI-like"/>
    <property type="match status" value="1"/>
</dbReference>
<feature type="domain" description="At1g61320/AtMIF1 LRR" evidence="1">
    <location>
        <begin position="2"/>
        <end position="272"/>
    </location>
</feature>
<dbReference type="InterPro" id="IPR032675">
    <property type="entry name" value="LRR_dom_sf"/>
</dbReference>
<name>A0A7J7C4U3_TRIWF</name>
<protein>
    <recommendedName>
        <fullName evidence="1">At1g61320/AtMIF1 LRR domain-containing protein</fullName>
    </recommendedName>
</protein>
<gene>
    <name evidence="2" type="ORF">HS088_TW21G01111</name>
</gene>
<comment type="caution">
    <text evidence="2">The sequence shown here is derived from an EMBL/GenBank/DDBJ whole genome shotgun (WGS) entry which is preliminary data.</text>
</comment>
<dbReference type="EMBL" id="JAAARO010000021">
    <property type="protein sequence ID" value="KAF5728955.1"/>
    <property type="molecule type" value="Genomic_DNA"/>
</dbReference>
<dbReference type="Pfam" id="PF23622">
    <property type="entry name" value="LRR_At1g61320_AtMIF1"/>
    <property type="match status" value="1"/>
</dbReference>
<organism evidence="2 3">
    <name type="scientific">Tripterygium wilfordii</name>
    <name type="common">Thunder God vine</name>
    <dbReference type="NCBI Taxonomy" id="458696"/>
    <lineage>
        <taxon>Eukaryota</taxon>
        <taxon>Viridiplantae</taxon>
        <taxon>Streptophyta</taxon>
        <taxon>Embryophyta</taxon>
        <taxon>Tracheophyta</taxon>
        <taxon>Spermatophyta</taxon>
        <taxon>Magnoliopsida</taxon>
        <taxon>eudicotyledons</taxon>
        <taxon>Gunneridae</taxon>
        <taxon>Pentapetalae</taxon>
        <taxon>rosids</taxon>
        <taxon>fabids</taxon>
        <taxon>Celastrales</taxon>
        <taxon>Celastraceae</taxon>
        <taxon>Tripterygium</taxon>
    </lineage>
</organism>
<dbReference type="PANTHER" id="PTHR34145:SF77">
    <property type="match status" value="1"/>
</dbReference>
<evidence type="ECO:0000313" key="3">
    <source>
        <dbReference type="Proteomes" id="UP000593562"/>
    </source>
</evidence>
<dbReference type="InterPro" id="IPR055357">
    <property type="entry name" value="LRR_At1g61320_AtMIF1"/>
</dbReference>
<dbReference type="AlphaFoldDB" id="A0A7J7C4U3"/>
<keyword evidence="3" id="KW-1185">Reference proteome</keyword>
<dbReference type="Proteomes" id="UP000593562">
    <property type="component" value="Unassembled WGS sequence"/>
</dbReference>
<evidence type="ECO:0000313" key="2">
    <source>
        <dbReference type="EMBL" id="KAF5728955.1"/>
    </source>
</evidence>
<dbReference type="InterPro" id="IPR053772">
    <property type="entry name" value="At1g61320/At1g61330-like"/>
</dbReference>